<dbReference type="Pfam" id="PF13966">
    <property type="entry name" value="zf-RVT"/>
    <property type="match status" value="1"/>
</dbReference>
<accession>A0AAD8SIR4</accession>
<feature type="domain" description="Reverse transcriptase zinc-binding" evidence="9">
    <location>
        <begin position="476"/>
        <end position="560"/>
    </location>
</feature>
<gene>
    <name evidence="10" type="ORF">QYE76_070731</name>
</gene>
<evidence type="ECO:0000256" key="1">
    <source>
        <dbReference type="ARBA" id="ARBA00004141"/>
    </source>
</evidence>
<feature type="transmembrane region" description="Helical" evidence="7">
    <location>
        <begin position="671"/>
        <end position="691"/>
    </location>
</feature>
<keyword evidence="4 7" id="KW-1133">Transmembrane helix</keyword>
<dbReference type="InterPro" id="IPR026960">
    <property type="entry name" value="RVT-Znf"/>
</dbReference>
<dbReference type="InterPro" id="IPR030184">
    <property type="entry name" value="WAT1-related"/>
</dbReference>
<keyword evidence="11" id="KW-1185">Reference proteome</keyword>
<reference evidence="10" key="1">
    <citation type="submission" date="2023-07" db="EMBL/GenBank/DDBJ databases">
        <title>A chromosome-level genome assembly of Lolium multiflorum.</title>
        <authorList>
            <person name="Chen Y."/>
            <person name="Copetti D."/>
            <person name="Kolliker R."/>
            <person name="Studer B."/>
        </authorList>
    </citation>
    <scope>NUCLEOTIDE SEQUENCE</scope>
    <source>
        <strain evidence="10">02402/16</strain>
        <tissue evidence="10">Leaf</tissue>
    </source>
</reference>
<evidence type="ECO:0008006" key="12">
    <source>
        <dbReference type="Google" id="ProtNLM"/>
    </source>
</evidence>
<dbReference type="Pfam" id="PF00892">
    <property type="entry name" value="EamA"/>
    <property type="match status" value="2"/>
</dbReference>
<name>A0AAD8SIR4_LOLMU</name>
<feature type="transmembrane region" description="Helical" evidence="7">
    <location>
        <begin position="104"/>
        <end position="126"/>
    </location>
</feature>
<evidence type="ECO:0000259" key="8">
    <source>
        <dbReference type="Pfam" id="PF00892"/>
    </source>
</evidence>
<keyword evidence="3 7" id="KW-0812">Transmembrane</keyword>
<dbReference type="PANTHER" id="PTHR31218">
    <property type="entry name" value="WAT1-RELATED PROTEIN"/>
    <property type="match status" value="1"/>
</dbReference>
<protein>
    <recommendedName>
        <fullName evidence="12">WAT1-related protein</fullName>
    </recommendedName>
</protein>
<proteinExistence type="inferred from homology"/>
<dbReference type="GO" id="GO:0022857">
    <property type="term" value="F:transmembrane transporter activity"/>
    <property type="evidence" value="ECO:0007669"/>
    <property type="project" value="InterPro"/>
</dbReference>
<evidence type="ECO:0000256" key="7">
    <source>
        <dbReference type="SAM" id="Phobius"/>
    </source>
</evidence>
<comment type="caution">
    <text evidence="10">The sequence shown here is derived from an EMBL/GenBank/DDBJ whole genome shotgun (WGS) entry which is preliminary data.</text>
</comment>
<keyword evidence="5 7" id="KW-0472">Membrane</keyword>
<dbReference type="SUPFAM" id="SSF103481">
    <property type="entry name" value="Multidrug resistance efflux transporter EmrE"/>
    <property type="match status" value="1"/>
</dbReference>
<dbReference type="GO" id="GO:0016020">
    <property type="term" value="C:membrane"/>
    <property type="evidence" value="ECO:0007669"/>
    <property type="project" value="UniProtKB-SubCell"/>
</dbReference>
<organism evidence="10 11">
    <name type="scientific">Lolium multiflorum</name>
    <name type="common">Italian ryegrass</name>
    <name type="synonym">Lolium perenne subsp. multiflorum</name>
    <dbReference type="NCBI Taxonomy" id="4521"/>
    <lineage>
        <taxon>Eukaryota</taxon>
        <taxon>Viridiplantae</taxon>
        <taxon>Streptophyta</taxon>
        <taxon>Embryophyta</taxon>
        <taxon>Tracheophyta</taxon>
        <taxon>Spermatophyta</taxon>
        <taxon>Magnoliopsida</taxon>
        <taxon>Liliopsida</taxon>
        <taxon>Poales</taxon>
        <taxon>Poaceae</taxon>
        <taxon>BOP clade</taxon>
        <taxon>Pooideae</taxon>
        <taxon>Poodae</taxon>
        <taxon>Poeae</taxon>
        <taxon>Poeae Chloroplast Group 2 (Poeae type)</taxon>
        <taxon>Loliodinae</taxon>
        <taxon>Loliinae</taxon>
        <taxon>Lolium</taxon>
    </lineage>
</organism>
<evidence type="ECO:0000313" key="10">
    <source>
        <dbReference type="EMBL" id="KAK1652926.1"/>
    </source>
</evidence>
<evidence type="ECO:0000256" key="2">
    <source>
        <dbReference type="ARBA" id="ARBA00007635"/>
    </source>
</evidence>
<dbReference type="AlphaFoldDB" id="A0AAD8SIR4"/>
<dbReference type="Proteomes" id="UP001231189">
    <property type="component" value="Unassembled WGS sequence"/>
</dbReference>
<comment type="similarity">
    <text evidence="2">Belongs to the drug/metabolite transporter (DMT) superfamily. Plant drug/metabolite exporter (P-DME) (TC 2.A.7.4) family.</text>
</comment>
<dbReference type="InterPro" id="IPR000620">
    <property type="entry name" value="EamA_dom"/>
</dbReference>
<sequence>MAVGMGGEVWRRYAPHNMLILVQLSYTFMYFFTEAAFNRGLNPYVYVTYRHLLVAVVLWPFAYYHEKKLRPKMTWMLFLEIFVLSLVGVSLTLNMYFASLKYTSPTFVASMVNAVASITFVIAIVLRMEIVDVKSARGLAKVAGTMVSFAGVTTMTLYKGPAMASPWKAPIHIDGSNAVHQSWLKGAFLAVASCVCWSIWYIMQATSVRRYPAELSLTAWMATVGGIQSLAFTVILKHHKEYWLIGFGLKFWCIIYSAGLMSKPGRLAMVKAVLSAIPIHQLLAYAPPKKTLKMIEKIKRGFLWAGRAAANGGHCHVNWKRVCRPISYGGLDVQDIERAGLALRLRWLWLSRTDDSRAWSGLDLQFSADEHALFFASTTMRVGDGRRALFWEDRWISGKAVKELAPHLYACVPKRRRKTRTVADGLLENCWARDIQGLLGIHEIGQYLLIWQAIQGTTLSAMPDQLLWKWNASGTYTASSCYLATFHGSTSCCSWKLVWKTWAPPKVKFFHWLANLDRCWTAERLARHGLPHHPRCLLCDQAPESMQHLMLHCPFARQVWHEVLAWLRMTTRAPEHEPTLMDWWRRARQETPMPLRKGLASTALLIPWMVWKHRNASVFEGAQPSMPLLLQNIKEELCTWARAGAQGLRGIACSGFAVFAQLWCTKKKGPVFVTMSTPLSTIMVAILAYFIFGENLYVGSIIGGVVVILGLYMLLWGKDKDQQYNASSEERVADLDCEMQRAKITDVSPGKSGSEEESNMTRQEGTYCHSHE</sequence>
<feature type="domain" description="EamA" evidence="8">
    <location>
        <begin position="18"/>
        <end position="152"/>
    </location>
</feature>
<dbReference type="EMBL" id="JAUUTY010000004">
    <property type="protein sequence ID" value="KAK1652926.1"/>
    <property type="molecule type" value="Genomic_DNA"/>
</dbReference>
<feature type="transmembrane region" description="Helical" evidence="7">
    <location>
        <begin position="44"/>
        <end position="64"/>
    </location>
</feature>
<evidence type="ECO:0000256" key="3">
    <source>
        <dbReference type="ARBA" id="ARBA00022692"/>
    </source>
</evidence>
<feature type="transmembrane region" description="Helical" evidence="7">
    <location>
        <begin position="183"/>
        <end position="203"/>
    </location>
</feature>
<feature type="transmembrane region" description="Helical" evidence="7">
    <location>
        <begin position="697"/>
        <end position="715"/>
    </location>
</feature>
<evidence type="ECO:0000256" key="6">
    <source>
        <dbReference type="SAM" id="MobiDB-lite"/>
    </source>
</evidence>
<evidence type="ECO:0000256" key="4">
    <source>
        <dbReference type="ARBA" id="ARBA00022989"/>
    </source>
</evidence>
<feature type="transmembrane region" description="Helical" evidence="7">
    <location>
        <begin position="138"/>
        <end position="158"/>
    </location>
</feature>
<feature type="domain" description="EamA" evidence="8">
    <location>
        <begin position="628"/>
        <end position="715"/>
    </location>
</feature>
<feature type="transmembrane region" description="Helical" evidence="7">
    <location>
        <begin position="215"/>
        <end position="236"/>
    </location>
</feature>
<dbReference type="InterPro" id="IPR037185">
    <property type="entry name" value="EmrE-like"/>
</dbReference>
<evidence type="ECO:0000313" key="11">
    <source>
        <dbReference type="Proteomes" id="UP001231189"/>
    </source>
</evidence>
<evidence type="ECO:0000259" key="9">
    <source>
        <dbReference type="Pfam" id="PF13966"/>
    </source>
</evidence>
<evidence type="ECO:0000256" key="5">
    <source>
        <dbReference type="ARBA" id="ARBA00023136"/>
    </source>
</evidence>
<comment type="subcellular location">
    <subcellularLocation>
        <location evidence="1">Membrane</location>
        <topology evidence="1">Multi-pass membrane protein</topology>
    </subcellularLocation>
</comment>
<feature type="region of interest" description="Disordered" evidence="6">
    <location>
        <begin position="743"/>
        <end position="772"/>
    </location>
</feature>
<feature type="transmembrane region" description="Helical" evidence="7">
    <location>
        <begin position="12"/>
        <end position="32"/>
    </location>
</feature>
<feature type="transmembrane region" description="Helical" evidence="7">
    <location>
        <begin position="76"/>
        <end position="98"/>
    </location>
</feature>
<feature type="transmembrane region" description="Helical" evidence="7">
    <location>
        <begin position="242"/>
        <end position="261"/>
    </location>
</feature>